<keyword evidence="2 5" id="KW-0808">Transferase</keyword>
<dbReference type="EMBL" id="CP042806">
    <property type="protein sequence ID" value="QEE30249.1"/>
    <property type="molecule type" value="Genomic_DNA"/>
</dbReference>
<keyword evidence="6" id="KW-1185">Reference proteome</keyword>
<dbReference type="PANTHER" id="PTHR43464">
    <property type="entry name" value="METHYLTRANSFERASE"/>
    <property type="match status" value="1"/>
</dbReference>
<keyword evidence="1 5" id="KW-0489">Methyltransferase</keyword>
<dbReference type="SUPFAM" id="SSF53335">
    <property type="entry name" value="S-adenosyl-L-methionine-dependent methyltransferases"/>
    <property type="match status" value="1"/>
</dbReference>
<protein>
    <submittedName>
        <fullName evidence="5">Class I SAM-dependent methyltransferase</fullName>
    </submittedName>
</protein>
<dbReference type="AlphaFoldDB" id="A0A5B9EEQ8"/>
<dbReference type="InterPro" id="IPR013216">
    <property type="entry name" value="Methyltransf_11"/>
</dbReference>
<keyword evidence="3" id="KW-0949">S-adenosyl-L-methionine</keyword>
<dbReference type="Proteomes" id="UP000321820">
    <property type="component" value="Chromosome"/>
</dbReference>
<evidence type="ECO:0000313" key="6">
    <source>
        <dbReference type="Proteomes" id="UP000321820"/>
    </source>
</evidence>
<dbReference type="InterPro" id="IPR029063">
    <property type="entry name" value="SAM-dependent_MTases_sf"/>
</dbReference>
<dbReference type="PANTHER" id="PTHR43464:SF19">
    <property type="entry name" value="UBIQUINONE BIOSYNTHESIS O-METHYLTRANSFERASE, MITOCHONDRIAL"/>
    <property type="match status" value="1"/>
</dbReference>
<dbReference type="CDD" id="cd02440">
    <property type="entry name" value="AdoMet_MTases"/>
    <property type="match status" value="1"/>
</dbReference>
<organism evidence="5 6">
    <name type="scientific">Terriglobus albidus</name>
    <dbReference type="NCBI Taxonomy" id="1592106"/>
    <lineage>
        <taxon>Bacteria</taxon>
        <taxon>Pseudomonadati</taxon>
        <taxon>Acidobacteriota</taxon>
        <taxon>Terriglobia</taxon>
        <taxon>Terriglobales</taxon>
        <taxon>Acidobacteriaceae</taxon>
        <taxon>Terriglobus</taxon>
    </lineage>
</organism>
<feature type="domain" description="Methyltransferase type 11" evidence="4">
    <location>
        <begin position="30"/>
        <end position="131"/>
    </location>
</feature>
<gene>
    <name evidence="5" type="ORF">FTW19_21060</name>
</gene>
<dbReference type="Gene3D" id="3.40.50.150">
    <property type="entry name" value="Vaccinia Virus protein VP39"/>
    <property type="match status" value="1"/>
</dbReference>
<dbReference type="GO" id="GO:0008757">
    <property type="term" value="F:S-adenosylmethionine-dependent methyltransferase activity"/>
    <property type="evidence" value="ECO:0007669"/>
    <property type="project" value="InterPro"/>
</dbReference>
<evidence type="ECO:0000256" key="2">
    <source>
        <dbReference type="ARBA" id="ARBA00022679"/>
    </source>
</evidence>
<name>A0A5B9EEQ8_9BACT</name>
<evidence type="ECO:0000256" key="1">
    <source>
        <dbReference type="ARBA" id="ARBA00022603"/>
    </source>
</evidence>
<reference evidence="5 6" key="1">
    <citation type="submission" date="2019-08" db="EMBL/GenBank/DDBJ databases">
        <title>Complete genome sequence of Terriglobus albidus strain ORNL.</title>
        <authorList>
            <person name="Podar M."/>
        </authorList>
    </citation>
    <scope>NUCLEOTIDE SEQUENCE [LARGE SCALE GENOMIC DNA]</scope>
    <source>
        <strain evidence="5 6">ORNL</strain>
    </source>
</reference>
<sequence length="222" mass="24398">MTLQQQFGQIDIYLFDQILRGNISPGRRVLDAGCGGGRNIQYLLREGYEVFGVDISADAVAEVRQMASELAPRLPAENFQVAGVEAMPFTDEFADVVVCNSVLHFAQGEAQLKAMVRGLWRVLRPGGMLFCRLASTIGATQGMAFEAMGGRRFKMSHGVEWLLVDEALLMELTRGLDGELVDPLKTTVVQEQRCMTTWVVKKKTPPAGEGRTFVGSGMPGRR</sequence>
<evidence type="ECO:0000256" key="3">
    <source>
        <dbReference type="ARBA" id="ARBA00022691"/>
    </source>
</evidence>
<evidence type="ECO:0000259" key="4">
    <source>
        <dbReference type="Pfam" id="PF08241"/>
    </source>
</evidence>
<dbReference type="GO" id="GO:0032259">
    <property type="term" value="P:methylation"/>
    <property type="evidence" value="ECO:0007669"/>
    <property type="project" value="UniProtKB-KW"/>
</dbReference>
<dbReference type="OrthoDB" id="9804312at2"/>
<dbReference type="KEGG" id="talb:FTW19_21060"/>
<dbReference type="Pfam" id="PF08241">
    <property type="entry name" value="Methyltransf_11"/>
    <property type="match status" value="1"/>
</dbReference>
<evidence type="ECO:0000313" key="5">
    <source>
        <dbReference type="EMBL" id="QEE30249.1"/>
    </source>
</evidence>
<dbReference type="RefSeq" id="WP_147649518.1">
    <property type="nucleotide sequence ID" value="NZ_CP042806.1"/>
</dbReference>
<proteinExistence type="predicted"/>
<accession>A0A5B9EEQ8</accession>